<dbReference type="InterPro" id="IPR020752">
    <property type="entry name" value="Glu-tRNA-synth_I_codon-bd_sub1"/>
</dbReference>
<evidence type="ECO:0000256" key="2">
    <source>
        <dbReference type="ARBA" id="ARBA00022490"/>
    </source>
</evidence>
<dbReference type="SUPFAM" id="SSF48163">
    <property type="entry name" value="An anticodon-binding domain of class I aminoacyl-tRNA synthetases"/>
    <property type="match status" value="1"/>
</dbReference>
<keyword evidence="12" id="KW-1185">Reference proteome</keyword>
<dbReference type="PRINTS" id="PR00987">
    <property type="entry name" value="TRNASYNTHGLU"/>
</dbReference>
<dbReference type="Gene3D" id="1.10.10.350">
    <property type="match status" value="1"/>
</dbReference>
<name>A0ABZ3C072_9GAMM</name>
<evidence type="ECO:0000256" key="5">
    <source>
        <dbReference type="ARBA" id="ARBA00022840"/>
    </source>
</evidence>
<dbReference type="HAMAP" id="MF_00022">
    <property type="entry name" value="Glu_tRNA_synth_type1"/>
    <property type="match status" value="1"/>
</dbReference>
<feature type="short sequence motif" description="'HIGH' region" evidence="8">
    <location>
        <begin position="9"/>
        <end position="19"/>
    </location>
</feature>
<dbReference type="InterPro" id="IPR033910">
    <property type="entry name" value="GluRS_core"/>
</dbReference>
<dbReference type="EC" id="6.1.1.17" evidence="8"/>
<keyword evidence="2 8" id="KW-0963">Cytoplasm</keyword>
<feature type="binding site" evidence="8">
    <location>
        <position position="244"/>
    </location>
    <ligand>
        <name>ATP</name>
        <dbReference type="ChEBI" id="CHEBI:30616"/>
    </ligand>
</feature>
<dbReference type="InterPro" id="IPR000924">
    <property type="entry name" value="Glu/Gln-tRNA-synth"/>
</dbReference>
<comment type="subunit">
    <text evidence="8">Monomer.</text>
</comment>
<comment type="subcellular location">
    <subcellularLocation>
        <location evidence="8">Cytoplasm</location>
    </subcellularLocation>
</comment>
<evidence type="ECO:0000256" key="8">
    <source>
        <dbReference type="HAMAP-Rule" id="MF_00022"/>
    </source>
</evidence>
<dbReference type="PANTHER" id="PTHR43311:SF2">
    <property type="entry name" value="GLUTAMATE--TRNA LIGASE, MITOCHONDRIAL-RELATED"/>
    <property type="match status" value="1"/>
</dbReference>
<evidence type="ECO:0000259" key="9">
    <source>
        <dbReference type="Pfam" id="PF00749"/>
    </source>
</evidence>
<dbReference type="NCBIfam" id="TIGR00464">
    <property type="entry name" value="gltX_bact"/>
    <property type="match status" value="1"/>
</dbReference>
<evidence type="ECO:0000259" key="10">
    <source>
        <dbReference type="Pfam" id="PF19269"/>
    </source>
</evidence>
<feature type="domain" description="Glutamyl/glutaminyl-tRNA synthetase class Ib catalytic" evidence="9">
    <location>
        <begin position="2"/>
        <end position="309"/>
    </location>
</feature>
<keyword evidence="6 8" id="KW-0648">Protein biosynthesis</keyword>
<dbReference type="EMBL" id="CP150637">
    <property type="protein sequence ID" value="WZW87425.1"/>
    <property type="molecule type" value="Genomic_DNA"/>
</dbReference>
<dbReference type="InterPro" id="IPR004527">
    <property type="entry name" value="Glu-tRNA-ligase_bac/mito"/>
</dbReference>
<dbReference type="PANTHER" id="PTHR43311">
    <property type="entry name" value="GLUTAMATE--TRNA LIGASE"/>
    <property type="match status" value="1"/>
</dbReference>
<dbReference type="InterPro" id="IPR020751">
    <property type="entry name" value="aa-tRNA-synth_I_codon-bd_sub2"/>
</dbReference>
<protein>
    <recommendedName>
        <fullName evidence="8">Glutamate--tRNA ligase</fullName>
        <ecNumber evidence="8">6.1.1.17</ecNumber>
    </recommendedName>
    <alternativeName>
        <fullName evidence="8">Glutamyl-tRNA synthetase</fullName>
        <shortName evidence="8">GluRS</shortName>
    </alternativeName>
</protein>
<sequence>MMVKTRFAPSPTGYLHIGGARTALFSHLYALHNKGTTVLRIEDTDLERSTPEAVAAIIESLEWLGLHYDEGPYYQTKRFDRYKEVIAELLESGHAYYCYCTQEELAEMRAKAEAKKEKPRYDGTWRPEPGKTLPAIPEGIQPVVRFKQPQVGATTFVDLVHGNLSVQNSELDDLIIARGDGSPTYNFCVVVDDVDMEITHVIRGDDHINNTYRQVNIFKAMNKPVPKFAHLAMILGDDGQKLSKRHGAVGVMEYYHQGYLPEAVLNYLVRLGWSHGDQEIFSFEEMVQYFDLNNVNKSASAFNTSKLRWLNQHYMIEKNPAELAMLLKPFLEKLGVQTETSPEFDNYLTKVVEAHVKRCETLVELAEMVLYLFTDTIEMDEAAKAKQLTPVSKPVLEKLVEILGNVTEWTPANLDAAVKEVTQALEVGMGKVGMPLRTAIVGRTNSPNLDETLFLVGKERTLDRLGKAIAMIEG</sequence>
<dbReference type="InterPro" id="IPR001412">
    <property type="entry name" value="aa-tRNA-synth_I_CS"/>
</dbReference>
<accession>A0ABZ3C072</accession>
<evidence type="ECO:0000256" key="6">
    <source>
        <dbReference type="ARBA" id="ARBA00022917"/>
    </source>
</evidence>
<keyword evidence="7 8" id="KW-0030">Aminoacyl-tRNA synthetase</keyword>
<evidence type="ECO:0000256" key="1">
    <source>
        <dbReference type="ARBA" id="ARBA00007894"/>
    </source>
</evidence>
<dbReference type="PROSITE" id="PS00178">
    <property type="entry name" value="AA_TRNA_LIGASE_I"/>
    <property type="match status" value="1"/>
</dbReference>
<evidence type="ECO:0000313" key="12">
    <source>
        <dbReference type="Proteomes" id="UP001449178"/>
    </source>
</evidence>
<evidence type="ECO:0000256" key="3">
    <source>
        <dbReference type="ARBA" id="ARBA00022598"/>
    </source>
</evidence>
<keyword evidence="5 8" id="KW-0067">ATP-binding</keyword>
<comment type="caution">
    <text evidence="8">Lacks conserved residue(s) required for the propagation of feature annotation.</text>
</comment>
<evidence type="ECO:0000256" key="4">
    <source>
        <dbReference type="ARBA" id="ARBA00022741"/>
    </source>
</evidence>
<dbReference type="Gene3D" id="1.10.8.70">
    <property type="entry name" value="Glutamate-tRNA synthetase, class I, anticodon-binding domain 1"/>
    <property type="match status" value="1"/>
</dbReference>
<comment type="catalytic activity">
    <reaction evidence="8">
        <text>tRNA(Glu) + L-glutamate + ATP = L-glutamyl-tRNA(Glu) + AMP + diphosphate</text>
        <dbReference type="Rhea" id="RHEA:23540"/>
        <dbReference type="Rhea" id="RHEA-COMP:9663"/>
        <dbReference type="Rhea" id="RHEA-COMP:9680"/>
        <dbReference type="ChEBI" id="CHEBI:29985"/>
        <dbReference type="ChEBI" id="CHEBI:30616"/>
        <dbReference type="ChEBI" id="CHEBI:33019"/>
        <dbReference type="ChEBI" id="CHEBI:78442"/>
        <dbReference type="ChEBI" id="CHEBI:78520"/>
        <dbReference type="ChEBI" id="CHEBI:456215"/>
        <dbReference type="EC" id="6.1.1.17"/>
    </reaction>
</comment>
<dbReference type="InterPro" id="IPR020058">
    <property type="entry name" value="Glu/Gln-tRNA-synth_Ib_cat-dom"/>
</dbReference>
<evidence type="ECO:0000256" key="7">
    <source>
        <dbReference type="ARBA" id="ARBA00023146"/>
    </source>
</evidence>
<feature type="short sequence motif" description="'KMSKS' region" evidence="8">
    <location>
        <begin position="241"/>
        <end position="245"/>
    </location>
</feature>
<keyword evidence="4 8" id="KW-0547">Nucleotide-binding</keyword>
<dbReference type="RefSeq" id="WP_026878201.1">
    <property type="nucleotide sequence ID" value="NZ_AZOD01000002.1"/>
</dbReference>
<comment type="function">
    <text evidence="8">Catalyzes the attachment of glutamate to tRNA(Glu) in a two-step reaction: glutamate is first activated by ATP to form Glu-AMP and then transferred to the acceptor end of tRNA(Glu).</text>
</comment>
<dbReference type="InterPro" id="IPR008925">
    <property type="entry name" value="aa_tRNA-synth_I_cd-bd_sf"/>
</dbReference>
<dbReference type="InterPro" id="IPR045462">
    <property type="entry name" value="aa-tRNA-synth_I_cd-bd"/>
</dbReference>
<dbReference type="CDD" id="cd00808">
    <property type="entry name" value="GluRS_core"/>
    <property type="match status" value="1"/>
</dbReference>
<keyword evidence="3 8" id="KW-0436">Ligase</keyword>
<reference evidence="11 12" key="1">
    <citation type="submission" date="2024-03" db="EMBL/GenBank/DDBJ databases">
        <title>Complete Genome Sequence and Annotation of Ignatzschineria larvae DSM 13226.</title>
        <authorList>
            <person name="Cantrell E."/>
            <person name="Burcham Z.M."/>
        </authorList>
    </citation>
    <scope>NUCLEOTIDE SEQUENCE [LARGE SCALE GENOMIC DNA]</scope>
    <source>
        <strain evidence="11 12">DSM 13226</strain>
    </source>
</reference>
<dbReference type="Pfam" id="PF19269">
    <property type="entry name" value="Anticodon_2"/>
    <property type="match status" value="1"/>
</dbReference>
<comment type="similarity">
    <text evidence="1 8">Belongs to the class-I aminoacyl-tRNA synthetase family. Glutamate--tRNA ligase type 1 subfamily.</text>
</comment>
<proteinExistence type="inferred from homology"/>
<dbReference type="SUPFAM" id="SSF52374">
    <property type="entry name" value="Nucleotidylyl transferase"/>
    <property type="match status" value="1"/>
</dbReference>
<organism evidence="11 12">
    <name type="scientific">Ignatzschineria larvae DSM 13226</name>
    <dbReference type="NCBI Taxonomy" id="1111732"/>
    <lineage>
        <taxon>Bacteria</taxon>
        <taxon>Pseudomonadati</taxon>
        <taxon>Pseudomonadota</taxon>
        <taxon>Gammaproteobacteria</taxon>
        <taxon>Cardiobacteriales</taxon>
        <taxon>Ignatzschineriaceae</taxon>
        <taxon>Ignatzschineria</taxon>
    </lineage>
</organism>
<dbReference type="Proteomes" id="UP001449178">
    <property type="component" value="Chromosome"/>
</dbReference>
<dbReference type="Pfam" id="PF00749">
    <property type="entry name" value="tRNA-synt_1c"/>
    <property type="match status" value="1"/>
</dbReference>
<dbReference type="Gene3D" id="3.40.50.620">
    <property type="entry name" value="HUPs"/>
    <property type="match status" value="1"/>
</dbReference>
<feature type="domain" description="Aminoacyl-tRNA synthetase class I anticodon-binding" evidence="10">
    <location>
        <begin position="322"/>
        <end position="469"/>
    </location>
</feature>
<gene>
    <name evidence="8 11" type="primary">gltX</name>
    <name evidence="11" type="ORF">WMO13_08635</name>
</gene>
<dbReference type="GO" id="GO:0004818">
    <property type="term" value="F:glutamate-tRNA ligase activity"/>
    <property type="evidence" value="ECO:0007669"/>
    <property type="project" value="UniProtKB-EC"/>
</dbReference>
<dbReference type="InterPro" id="IPR049940">
    <property type="entry name" value="GluQ/Sye"/>
</dbReference>
<evidence type="ECO:0000313" key="11">
    <source>
        <dbReference type="EMBL" id="WZW87425.1"/>
    </source>
</evidence>
<dbReference type="InterPro" id="IPR014729">
    <property type="entry name" value="Rossmann-like_a/b/a_fold"/>
</dbReference>